<sequence length="347" mass="36808">MDPYDYSNPPPAYNDQEFDRKTSLATEASLQQAPLPPAEELSEERWAEIEEAAFQAAIAASLAEAEAKGVQTPSEGQSSRPIEPGPPSPSRSRSPATVRRLATIKPLRIEKKGKTSVDLRDEKDKPKWLAEAEGQASSSSSQAEPSAAGHSRHDSYDAPPPFVAVAPEGNCAGPPSAASSGTSPGFSPDSLIPTFDALSLSSLSSPASDHLSTAHPHQPPVNPLPQPPTHAQRAISSIPDTVEWTSPIYAYQSNAGTDRPSARATETATDGADDAFQSFDSLWKDTIRASADSDSSSKHGGATARDSLPGKCFLQRSRICPSNTPNLSALRGKRSTIRSLESLFLVQ</sequence>
<dbReference type="AlphaFoldDB" id="A0A4Y7TNI7"/>
<evidence type="ECO:0000256" key="1">
    <source>
        <dbReference type="SAM" id="MobiDB-lite"/>
    </source>
</evidence>
<gene>
    <name evidence="2" type="ORF">FA13DRAFT_1788327</name>
</gene>
<feature type="region of interest" description="Disordered" evidence="1">
    <location>
        <begin position="1"/>
        <end position="42"/>
    </location>
</feature>
<feature type="compositionally biased region" description="Polar residues" evidence="1">
    <location>
        <begin position="23"/>
        <end position="32"/>
    </location>
</feature>
<accession>A0A4Y7TNI7</accession>
<organism evidence="2 3">
    <name type="scientific">Coprinellus micaceus</name>
    <name type="common">Glistening ink-cap mushroom</name>
    <name type="synonym">Coprinus micaceus</name>
    <dbReference type="NCBI Taxonomy" id="71717"/>
    <lineage>
        <taxon>Eukaryota</taxon>
        <taxon>Fungi</taxon>
        <taxon>Dikarya</taxon>
        <taxon>Basidiomycota</taxon>
        <taxon>Agaricomycotina</taxon>
        <taxon>Agaricomycetes</taxon>
        <taxon>Agaricomycetidae</taxon>
        <taxon>Agaricales</taxon>
        <taxon>Agaricineae</taxon>
        <taxon>Psathyrellaceae</taxon>
        <taxon>Coprinellus</taxon>
    </lineage>
</organism>
<dbReference type="EMBL" id="QPFP01000007">
    <property type="protein sequence ID" value="TEB35716.1"/>
    <property type="molecule type" value="Genomic_DNA"/>
</dbReference>
<keyword evidence="3" id="KW-1185">Reference proteome</keyword>
<reference evidence="2 3" key="1">
    <citation type="journal article" date="2019" name="Nat. Ecol. Evol.">
        <title>Megaphylogeny resolves global patterns of mushroom evolution.</title>
        <authorList>
            <person name="Varga T."/>
            <person name="Krizsan K."/>
            <person name="Foldi C."/>
            <person name="Dima B."/>
            <person name="Sanchez-Garcia M."/>
            <person name="Sanchez-Ramirez S."/>
            <person name="Szollosi G.J."/>
            <person name="Szarkandi J.G."/>
            <person name="Papp V."/>
            <person name="Albert L."/>
            <person name="Andreopoulos W."/>
            <person name="Angelini C."/>
            <person name="Antonin V."/>
            <person name="Barry K.W."/>
            <person name="Bougher N.L."/>
            <person name="Buchanan P."/>
            <person name="Buyck B."/>
            <person name="Bense V."/>
            <person name="Catcheside P."/>
            <person name="Chovatia M."/>
            <person name="Cooper J."/>
            <person name="Damon W."/>
            <person name="Desjardin D."/>
            <person name="Finy P."/>
            <person name="Geml J."/>
            <person name="Haridas S."/>
            <person name="Hughes K."/>
            <person name="Justo A."/>
            <person name="Karasinski D."/>
            <person name="Kautmanova I."/>
            <person name="Kiss B."/>
            <person name="Kocsube S."/>
            <person name="Kotiranta H."/>
            <person name="LaButti K.M."/>
            <person name="Lechner B.E."/>
            <person name="Liimatainen K."/>
            <person name="Lipzen A."/>
            <person name="Lukacs Z."/>
            <person name="Mihaltcheva S."/>
            <person name="Morgado L.N."/>
            <person name="Niskanen T."/>
            <person name="Noordeloos M.E."/>
            <person name="Ohm R.A."/>
            <person name="Ortiz-Santana B."/>
            <person name="Ovrebo C."/>
            <person name="Racz N."/>
            <person name="Riley R."/>
            <person name="Savchenko A."/>
            <person name="Shiryaev A."/>
            <person name="Soop K."/>
            <person name="Spirin V."/>
            <person name="Szebenyi C."/>
            <person name="Tomsovsky M."/>
            <person name="Tulloss R.E."/>
            <person name="Uehling J."/>
            <person name="Grigoriev I.V."/>
            <person name="Vagvolgyi C."/>
            <person name="Papp T."/>
            <person name="Martin F.M."/>
            <person name="Miettinen O."/>
            <person name="Hibbett D.S."/>
            <person name="Nagy L.G."/>
        </authorList>
    </citation>
    <scope>NUCLEOTIDE SEQUENCE [LARGE SCALE GENOMIC DNA]</scope>
    <source>
        <strain evidence="2 3">FP101781</strain>
    </source>
</reference>
<feature type="region of interest" description="Disordered" evidence="1">
    <location>
        <begin position="64"/>
        <end position="238"/>
    </location>
</feature>
<feature type="compositionally biased region" description="Low complexity" evidence="1">
    <location>
        <begin position="198"/>
        <end position="211"/>
    </location>
</feature>
<name>A0A4Y7TNI7_COPMI</name>
<dbReference type="Proteomes" id="UP000298030">
    <property type="component" value="Unassembled WGS sequence"/>
</dbReference>
<evidence type="ECO:0000313" key="2">
    <source>
        <dbReference type="EMBL" id="TEB35716.1"/>
    </source>
</evidence>
<protein>
    <submittedName>
        <fullName evidence="2">Uncharacterized protein</fullName>
    </submittedName>
</protein>
<feature type="compositionally biased region" description="Low complexity" evidence="1">
    <location>
        <begin position="131"/>
        <end position="149"/>
    </location>
</feature>
<comment type="caution">
    <text evidence="2">The sequence shown here is derived from an EMBL/GenBank/DDBJ whole genome shotgun (WGS) entry which is preliminary data.</text>
</comment>
<feature type="compositionally biased region" description="Basic and acidic residues" evidence="1">
    <location>
        <begin position="107"/>
        <end position="130"/>
    </location>
</feature>
<feature type="region of interest" description="Disordered" evidence="1">
    <location>
        <begin position="252"/>
        <end position="274"/>
    </location>
</feature>
<feature type="compositionally biased region" description="Low complexity" evidence="1">
    <location>
        <begin position="172"/>
        <end position="188"/>
    </location>
</feature>
<evidence type="ECO:0000313" key="3">
    <source>
        <dbReference type="Proteomes" id="UP000298030"/>
    </source>
</evidence>
<proteinExistence type="predicted"/>
<feature type="region of interest" description="Disordered" evidence="1">
    <location>
        <begin position="289"/>
        <end position="309"/>
    </location>
</feature>
<feature type="compositionally biased region" description="Pro residues" evidence="1">
    <location>
        <begin position="217"/>
        <end position="228"/>
    </location>
</feature>